<keyword evidence="5" id="KW-0547">Nucleotide-binding</keyword>
<dbReference type="STRING" id="80876.SAMN05421779_10499"/>
<gene>
    <name evidence="12" type="ORF">SAMN05421779_10499</name>
</gene>
<evidence type="ECO:0000313" key="13">
    <source>
        <dbReference type="Proteomes" id="UP000185678"/>
    </source>
</evidence>
<dbReference type="InterPro" id="IPR006483">
    <property type="entry name" value="CRISPR-assoc_Cas3_HD"/>
</dbReference>
<evidence type="ECO:0000256" key="7">
    <source>
        <dbReference type="ARBA" id="ARBA00022806"/>
    </source>
</evidence>
<evidence type="ECO:0000313" key="12">
    <source>
        <dbReference type="EMBL" id="SIS85015.1"/>
    </source>
</evidence>
<dbReference type="InterPro" id="IPR014001">
    <property type="entry name" value="Helicase_ATP-bd"/>
</dbReference>
<name>A0A1N7MFV3_9PROT</name>
<dbReference type="InterPro" id="IPR027417">
    <property type="entry name" value="P-loop_NTPase"/>
</dbReference>
<dbReference type="InterPro" id="IPR050547">
    <property type="entry name" value="DEAD_box_RNA_helicases"/>
</dbReference>
<dbReference type="Pfam" id="PF18019">
    <property type="entry name" value="Cas3_HD"/>
    <property type="match status" value="1"/>
</dbReference>
<dbReference type="InterPro" id="IPR011545">
    <property type="entry name" value="DEAD/DEAH_box_helicase_dom"/>
</dbReference>
<comment type="similarity">
    <text evidence="2">In the central section; belongs to the CRISPR-associated helicase Cas3 family.</text>
</comment>
<keyword evidence="13" id="KW-1185">Reference proteome</keyword>
<dbReference type="InterPro" id="IPR038257">
    <property type="entry name" value="CRISPR-assoc_Cas3_HD_sf"/>
</dbReference>
<dbReference type="Pfam" id="PF00270">
    <property type="entry name" value="DEAD"/>
    <property type="match status" value="1"/>
</dbReference>
<comment type="similarity">
    <text evidence="1">In the N-terminal section; belongs to the CRISPR-associated nuclease Cas3-HD family.</text>
</comment>
<dbReference type="EMBL" id="FTOA01000004">
    <property type="protein sequence ID" value="SIS85015.1"/>
    <property type="molecule type" value="Genomic_DNA"/>
</dbReference>
<dbReference type="GO" id="GO:0003723">
    <property type="term" value="F:RNA binding"/>
    <property type="evidence" value="ECO:0007669"/>
    <property type="project" value="TreeGrafter"/>
</dbReference>
<feature type="domain" description="HD Cas3-type" evidence="11">
    <location>
        <begin position="33"/>
        <end position="200"/>
    </location>
</feature>
<keyword evidence="3" id="KW-0540">Nuclease</keyword>
<evidence type="ECO:0000256" key="5">
    <source>
        <dbReference type="ARBA" id="ARBA00022741"/>
    </source>
</evidence>
<evidence type="ECO:0000256" key="3">
    <source>
        <dbReference type="ARBA" id="ARBA00022722"/>
    </source>
</evidence>
<evidence type="ECO:0000256" key="8">
    <source>
        <dbReference type="ARBA" id="ARBA00022840"/>
    </source>
</evidence>
<feature type="domain" description="Helicase ATP-binding" evidence="10">
    <location>
        <begin position="253"/>
        <end position="446"/>
    </location>
</feature>
<evidence type="ECO:0000256" key="6">
    <source>
        <dbReference type="ARBA" id="ARBA00022801"/>
    </source>
</evidence>
<dbReference type="Pfam" id="PF22590">
    <property type="entry name" value="Cas3-like_C_2"/>
    <property type="match status" value="1"/>
</dbReference>
<dbReference type="NCBIfam" id="TIGR01587">
    <property type="entry name" value="cas3_core"/>
    <property type="match status" value="1"/>
</dbReference>
<evidence type="ECO:0000256" key="1">
    <source>
        <dbReference type="ARBA" id="ARBA00006847"/>
    </source>
</evidence>
<dbReference type="PROSITE" id="PS51192">
    <property type="entry name" value="HELICASE_ATP_BIND_1"/>
    <property type="match status" value="1"/>
</dbReference>
<dbReference type="SMART" id="SM00487">
    <property type="entry name" value="DEXDc"/>
    <property type="match status" value="1"/>
</dbReference>
<dbReference type="PANTHER" id="PTHR47963:SF9">
    <property type="entry name" value="CRISPR-ASSOCIATED ENDONUCLEASE_HELICASE CAS3"/>
    <property type="match status" value="1"/>
</dbReference>
<dbReference type="InterPro" id="IPR054712">
    <property type="entry name" value="Cas3-like_dom"/>
</dbReference>
<proteinExistence type="inferred from homology"/>
<dbReference type="PANTHER" id="PTHR47963">
    <property type="entry name" value="DEAD-BOX ATP-DEPENDENT RNA HELICASE 47, MITOCHONDRIAL"/>
    <property type="match status" value="1"/>
</dbReference>
<reference evidence="12 13" key="1">
    <citation type="submission" date="2017-01" db="EMBL/GenBank/DDBJ databases">
        <authorList>
            <person name="Mah S.A."/>
            <person name="Swanson W.J."/>
            <person name="Moy G.W."/>
            <person name="Vacquier V.D."/>
        </authorList>
    </citation>
    <scope>NUCLEOTIDE SEQUENCE [LARGE SCALE GENOMIC DNA]</scope>
    <source>
        <strain evidence="12 13">DSM 11589</strain>
    </source>
</reference>
<accession>A0A1N7MFV3</accession>
<dbReference type="GO" id="GO:0051607">
    <property type="term" value="P:defense response to virus"/>
    <property type="evidence" value="ECO:0007669"/>
    <property type="project" value="UniProtKB-KW"/>
</dbReference>
<dbReference type="SMART" id="SM00490">
    <property type="entry name" value="HELICc"/>
    <property type="match status" value="1"/>
</dbReference>
<protein>
    <submittedName>
        <fullName evidence="12">CRISPR-associated helicase, Cas3 family</fullName>
    </submittedName>
</protein>
<evidence type="ECO:0000256" key="9">
    <source>
        <dbReference type="ARBA" id="ARBA00023118"/>
    </source>
</evidence>
<dbReference type="GO" id="GO:0016787">
    <property type="term" value="F:hydrolase activity"/>
    <property type="evidence" value="ECO:0007669"/>
    <property type="project" value="UniProtKB-KW"/>
</dbReference>
<dbReference type="GO" id="GO:0004518">
    <property type="term" value="F:nuclease activity"/>
    <property type="evidence" value="ECO:0007669"/>
    <property type="project" value="UniProtKB-KW"/>
</dbReference>
<organism evidence="12 13">
    <name type="scientific">Insolitispirillum peregrinum</name>
    <dbReference type="NCBI Taxonomy" id="80876"/>
    <lineage>
        <taxon>Bacteria</taxon>
        <taxon>Pseudomonadati</taxon>
        <taxon>Pseudomonadota</taxon>
        <taxon>Alphaproteobacteria</taxon>
        <taxon>Rhodospirillales</taxon>
        <taxon>Novispirillaceae</taxon>
        <taxon>Insolitispirillum</taxon>
    </lineage>
</organism>
<dbReference type="InterPro" id="IPR006474">
    <property type="entry name" value="Helicase_Cas3_CRISPR-ass_core"/>
</dbReference>
<dbReference type="AlphaFoldDB" id="A0A1N7MFV3"/>
<keyword evidence="4" id="KW-0479">Metal-binding</keyword>
<keyword evidence="7" id="KW-0347">Helicase</keyword>
<keyword evidence="9" id="KW-0051">Antiviral defense</keyword>
<evidence type="ECO:0000259" key="11">
    <source>
        <dbReference type="PROSITE" id="PS51643"/>
    </source>
</evidence>
<dbReference type="Proteomes" id="UP000185678">
    <property type="component" value="Unassembled WGS sequence"/>
</dbReference>
<evidence type="ECO:0000259" key="10">
    <source>
        <dbReference type="PROSITE" id="PS51192"/>
    </source>
</evidence>
<keyword evidence="6" id="KW-0378">Hydrolase</keyword>
<dbReference type="Gene3D" id="3.40.50.300">
    <property type="entry name" value="P-loop containing nucleotide triphosphate hydrolases"/>
    <property type="match status" value="2"/>
</dbReference>
<dbReference type="GO" id="GO:0046872">
    <property type="term" value="F:metal ion binding"/>
    <property type="evidence" value="ECO:0007669"/>
    <property type="project" value="UniProtKB-KW"/>
</dbReference>
<dbReference type="PROSITE" id="PS51643">
    <property type="entry name" value="HD_CAS3"/>
    <property type="match status" value="1"/>
</dbReference>
<dbReference type="GO" id="GO:0005524">
    <property type="term" value="F:ATP binding"/>
    <property type="evidence" value="ECO:0007669"/>
    <property type="project" value="UniProtKB-KW"/>
</dbReference>
<dbReference type="InterPro" id="IPR001650">
    <property type="entry name" value="Helicase_C-like"/>
</dbReference>
<keyword evidence="8" id="KW-0067">ATP-binding</keyword>
<dbReference type="GO" id="GO:0003724">
    <property type="term" value="F:RNA helicase activity"/>
    <property type="evidence" value="ECO:0007669"/>
    <property type="project" value="TreeGrafter"/>
</dbReference>
<evidence type="ECO:0000256" key="4">
    <source>
        <dbReference type="ARBA" id="ARBA00022723"/>
    </source>
</evidence>
<dbReference type="Gene3D" id="1.10.3210.30">
    <property type="match status" value="1"/>
</dbReference>
<sequence length="855" mass="93465">MRLPPARKSPQGNADAVSCFQCPAKTYVTPSGETSVGRTVYQHCLIVGLVARELMTRRRVIAVPGAETQAAEHDIGKVSPFFYEKIRQACTVPNDLVALPGINPALEQGWGGHATVGMVAARGMGMAGYGPAIIGQHHGFYPNAQNYTASAEIFGGPAWQEQRVQLVQALRTALSVDEPVVTDMWQARLLTGFTTVADWIGSGDLFEDPASDWEGVISQAVDEAGFHPLSVRMGLKFEDLFGFSPNPVQQAFSACVASPGVYVLEAPMGLGKTEAALYAAYQMLQSGQAEGVYFALPTQLTSNKIYERFRDFLTAILPDGQPRRALLLHGQAWLTDTRMGEEAQPGGSWFDHRKRGLLAPFAVGTLDQALMAVMNVNHGAVRAFGLAGKVVILDEVHSYDAYTGVLLDTLVTALRQWGATVIVLSATLTQDRRADILGTAVAQAAYPLITACPNDGPVREIPLPTPPASRVTVVSCTDDAVALEEALNRAAEGQQVLWVENTVAEAQQRFKSLAARARSQGIDCGLLHSRYLQSDRQASEAEWVKIFGKDGRSQRSRCGRILIGTQVVEQSLDIDADFLVSRFAPTDMLLQRLGRLWRHRDTPRPVGTDCTVLLLVPDLPRAIETPAAAFGPTAAVYSPYVLCRSLEVWHDLRDVCLPDDIRSLVDRTYATRTEQGPMARWFDELEHGTRTRKGRRALRQMARLTLVDDEPVQSDTTARTRFSDIETCDVLLVQSLRAVGAVSVCLLPDGSRVEIPHRLRDMDRQGWRQLAARLMLSVVRVPHHHAPTAMPVRALASHGLGQCFYLGMPDAPEALVRVAVIGDDGVLSALGGGPAHPDLRLRYDSDFGYRVEERE</sequence>
<evidence type="ECO:0000256" key="2">
    <source>
        <dbReference type="ARBA" id="ARBA00009046"/>
    </source>
</evidence>
<dbReference type="SUPFAM" id="SSF52540">
    <property type="entry name" value="P-loop containing nucleoside triphosphate hydrolases"/>
    <property type="match status" value="1"/>
</dbReference>